<accession>A0A956SF97</accession>
<protein>
    <recommendedName>
        <fullName evidence="3">phosphoserine phosphatase</fullName>
        <ecNumber evidence="3">3.1.3.3</ecNumber>
    </recommendedName>
</protein>
<dbReference type="InterPro" id="IPR023214">
    <property type="entry name" value="HAD_sf"/>
</dbReference>
<dbReference type="GO" id="GO:0036424">
    <property type="term" value="F:L-phosphoserine phosphatase activity"/>
    <property type="evidence" value="ECO:0007669"/>
    <property type="project" value="TreeGrafter"/>
</dbReference>
<dbReference type="InterPro" id="IPR050582">
    <property type="entry name" value="HAD-like_SerB"/>
</dbReference>
<reference evidence="11" key="1">
    <citation type="submission" date="2020-04" db="EMBL/GenBank/DDBJ databases">
        <authorList>
            <person name="Zhang T."/>
        </authorList>
    </citation>
    <scope>NUCLEOTIDE SEQUENCE</scope>
    <source>
        <strain evidence="11">HKST-UBA02</strain>
    </source>
</reference>
<dbReference type="Pfam" id="PF12710">
    <property type="entry name" value="HAD"/>
    <property type="match status" value="1"/>
</dbReference>
<dbReference type="PANTHER" id="PTHR43344:SF2">
    <property type="entry name" value="PHOSPHOSERINE PHOSPHATASE"/>
    <property type="match status" value="1"/>
</dbReference>
<dbReference type="SUPFAM" id="SSF56784">
    <property type="entry name" value="HAD-like"/>
    <property type="match status" value="1"/>
</dbReference>
<organism evidence="11 12">
    <name type="scientific">Eiseniibacteriota bacterium</name>
    <dbReference type="NCBI Taxonomy" id="2212470"/>
    <lineage>
        <taxon>Bacteria</taxon>
        <taxon>Candidatus Eiseniibacteriota</taxon>
    </lineage>
</organism>
<keyword evidence="5" id="KW-0479">Metal-binding</keyword>
<keyword evidence="8" id="KW-0718">Serine biosynthesis</keyword>
<keyword evidence="4" id="KW-0028">Amino-acid biosynthesis</keyword>
<dbReference type="Gene3D" id="3.40.50.1000">
    <property type="entry name" value="HAD superfamily/HAD-like"/>
    <property type="match status" value="1"/>
</dbReference>
<dbReference type="NCBIfam" id="TIGR01488">
    <property type="entry name" value="HAD-SF-IB"/>
    <property type="match status" value="1"/>
</dbReference>
<dbReference type="GO" id="GO:0006564">
    <property type="term" value="P:L-serine biosynthetic process"/>
    <property type="evidence" value="ECO:0007669"/>
    <property type="project" value="UniProtKB-KW"/>
</dbReference>
<evidence type="ECO:0000256" key="6">
    <source>
        <dbReference type="ARBA" id="ARBA00022801"/>
    </source>
</evidence>
<evidence type="ECO:0000256" key="4">
    <source>
        <dbReference type="ARBA" id="ARBA00022605"/>
    </source>
</evidence>
<dbReference type="InterPro" id="IPR036412">
    <property type="entry name" value="HAD-like_sf"/>
</dbReference>
<comment type="catalytic activity">
    <reaction evidence="9">
        <text>O-phospho-L-serine + H2O = L-serine + phosphate</text>
        <dbReference type="Rhea" id="RHEA:21208"/>
        <dbReference type="ChEBI" id="CHEBI:15377"/>
        <dbReference type="ChEBI" id="CHEBI:33384"/>
        <dbReference type="ChEBI" id="CHEBI:43474"/>
        <dbReference type="ChEBI" id="CHEBI:57524"/>
        <dbReference type="EC" id="3.1.3.3"/>
    </reaction>
</comment>
<evidence type="ECO:0000313" key="11">
    <source>
        <dbReference type="EMBL" id="MCA9757174.1"/>
    </source>
</evidence>
<evidence type="ECO:0000256" key="2">
    <source>
        <dbReference type="ARBA" id="ARBA00005135"/>
    </source>
</evidence>
<dbReference type="AlphaFoldDB" id="A0A956SF97"/>
<sequence>MIRLIAFDVDGTLVEHPERLVIWQLLNRRFLGDLAVSDQRYFDFMDGKFDYDAWVAMDVSDWITAGAHRNEMAEEVRQLRLIPGAHEVLAELKTRGYKLAVISGTLDLVIEEFFPEHPFEAIYTNKVLFDREGKLKGWEATRYDMEGKARALESLAKRFHLSLEQCAFVGDHENDVAVATAAGFSVGFNPKTPKLEAVVDEIVRSESLHPVLEFFPPIG</sequence>
<dbReference type="EC" id="3.1.3.3" evidence="3"/>
<comment type="catalytic activity">
    <reaction evidence="10">
        <text>O-phospho-D-serine + H2O = D-serine + phosphate</text>
        <dbReference type="Rhea" id="RHEA:24873"/>
        <dbReference type="ChEBI" id="CHEBI:15377"/>
        <dbReference type="ChEBI" id="CHEBI:35247"/>
        <dbReference type="ChEBI" id="CHEBI:43474"/>
        <dbReference type="ChEBI" id="CHEBI:58680"/>
        <dbReference type="EC" id="3.1.3.3"/>
    </reaction>
</comment>
<dbReference type="SFLD" id="SFLDS00003">
    <property type="entry name" value="Haloacid_Dehalogenase"/>
    <property type="match status" value="1"/>
</dbReference>
<evidence type="ECO:0000313" key="12">
    <source>
        <dbReference type="Proteomes" id="UP000739538"/>
    </source>
</evidence>
<comment type="cofactor">
    <cofactor evidence="1">
        <name>Mg(2+)</name>
        <dbReference type="ChEBI" id="CHEBI:18420"/>
    </cofactor>
</comment>
<dbReference type="Proteomes" id="UP000739538">
    <property type="component" value="Unassembled WGS sequence"/>
</dbReference>
<evidence type="ECO:0000256" key="7">
    <source>
        <dbReference type="ARBA" id="ARBA00022842"/>
    </source>
</evidence>
<dbReference type="SFLD" id="SFLDG01129">
    <property type="entry name" value="C1.5:_HAD__Beta-PGM__Phosphata"/>
    <property type="match status" value="1"/>
</dbReference>
<dbReference type="PANTHER" id="PTHR43344">
    <property type="entry name" value="PHOSPHOSERINE PHOSPHATASE"/>
    <property type="match status" value="1"/>
</dbReference>
<keyword evidence="6" id="KW-0378">Hydrolase</keyword>
<evidence type="ECO:0000256" key="5">
    <source>
        <dbReference type="ARBA" id="ARBA00022723"/>
    </source>
</evidence>
<proteinExistence type="predicted"/>
<dbReference type="GO" id="GO:0005737">
    <property type="term" value="C:cytoplasm"/>
    <property type="evidence" value="ECO:0007669"/>
    <property type="project" value="TreeGrafter"/>
</dbReference>
<name>A0A956SF97_UNCEI</name>
<reference evidence="11" key="2">
    <citation type="journal article" date="2021" name="Microbiome">
        <title>Successional dynamics and alternative stable states in a saline activated sludge microbial community over 9 years.</title>
        <authorList>
            <person name="Wang Y."/>
            <person name="Ye J."/>
            <person name="Ju F."/>
            <person name="Liu L."/>
            <person name="Boyd J.A."/>
            <person name="Deng Y."/>
            <person name="Parks D.H."/>
            <person name="Jiang X."/>
            <person name="Yin X."/>
            <person name="Woodcroft B.J."/>
            <person name="Tyson G.W."/>
            <person name="Hugenholtz P."/>
            <person name="Polz M.F."/>
            <person name="Zhang T."/>
        </authorList>
    </citation>
    <scope>NUCLEOTIDE SEQUENCE</scope>
    <source>
        <strain evidence="11">HKST-UBA02</strain>
    </source>
</reference>
<dbReference type="GO" id="GO:0000287">
    <property type="term" value="F:magnesium ion binding"/>
    <property type="evidence" value="ECO:0007669"/>
    <property type="project" value="TreeGrafter"/>
</dbReference>
<evidence type="ECO:0000256" key="10">
    <source>
        <dbReference type="ARBA" id="ARBA00048523"/>
    </source>
</evidence>
<dbReference type="EMBL" id="JAGQHS010000085">
    <property type="protein sequence ID" value="MCA9757174.1"/>
    <property type="molecule type" value="Genomic_DNA"/>
</dbReference>
<keyword evidence="7" id="KW-0460">Magnesium</keyword>
<evidence type="ECO:0000256" key="9">
    <source>
        <dbReference type="ARBA" id="ARBA00048138"/>
    </source>
</evidence>
<evidence type="ECO:0000256" key="3">
    <source>
        <dbReference type="ARBA" id="ARBA00012640"/>
    </source>
</evidence>
<gene>
    <name evidence="11" type="ORF">KDA27_15320</name>
</gene>
<comment type="caution">
    <text evidence="11">The sequence shown here is derived from an EMBL/GenBank/DDBJ whole genome shotgun (WGS) entry which is preliminary data.</text>
</comment>
<comment type="pathway">
    <text evidence="2">Amino-acid biosynthesis; L-serine biosynthesis; L-serine from 3-phospho-D-glycerate: step 3/3.</text>
</comment>
<evidence type="ECO:0000256" key="1">
    <source>
        <dbReference type="ARBA" id="ARBA00001946"/>
    </source>
</evidence>
<evidence type="ECO:0000256" key="8">
    <source>
        <dbReference type="ARBA" id="ARBA00023299"/>
    </source>
</evidence>